<gene>
    <name evidence="1" type="ORF">CQA76_07665</name>
</gene>
<evidence type="ECO:0000313" key="2">
    <source>
        <dbReference type="Proteomes" id="UP000310353"/>
    </source>
</evidence>
<dbReference type="EMBL" id="NXMA01000015">
    <property type="protein sequence ID" value="TKX30612.1"/>
    <property type="molecule type" value="Genomic_DNA"/>
</dbReference>
<accession>A0A4V6DW33</accession>
<proteinExistence type="predicted"/>
<evidence type="ECO:0000313" key="1">
    <source>
        <dbReference type="EMBL" id="TKX30612.1"/>
    </source>
</evidence>
<sequence>MIFPQPIFQDRLMQFLSDENLDFNKMKKGIDAIFSKDELFEITNLNIKMLGPAKLVFQSNNELNVLFPKTDQNMNFSFKKLEPNQTIDINLKMLKDCTNEKLLQVLKEEYKYENENVKELELTMQNQKIKVLLILNEKLPKFLKPLYKEVNFKDYGLGGYIESESIWNFIDEESHTKYFAYLTSYGAKRIKILTIDTPIDEEQEINAFVVRLD</sequence>
<dbReference type="RefSeq" id="WP_137622812.1">
    <property type="nucleotide sequence ID" value="NZ_NXMA01000015.1"/>
</dbReference>
<dbReference type="Proteomes" id="UP000310353">
    <property type="component" value="Unassembled WGS sequence"/>
</dbReference>
<reference evidence="1 2" key="1">
    <citation type="submission" date="2018-05" db="EMBL/GenBank/DDBJ databases">
        <title>Novel Campyloabacter and Helicobacter Species and Strains.</title>
        <authorList>
            <person name="Mannion A.J."/>
            <person name="Shen Z."/>
            <person name="Fox J.G."/>
        </authorList>
    </citation>
    <scope>NUCLEOTIDE SEQUENCE [LARGE SCALE GENOMIC DNA]</scope>
    <source>
        <strain evidence="2">MIT17-670</strain>
    </source>
</reference>
<comment type="caution">
    <text evidence="1">The sequence shown here is derived from an EMBL/GenBank/DDBJ whole genome shotgun (WGS) entry which is preliminary data.</text>
</comment>
<dbReference type="AlphaFoldDB" id="A0A4V6DW33"/>
<name>A0A4V6DW33_9BACT</name>
<protein>
    <submittedName>
        <fullName evidence="1">Uncharacterized protein</fullName>
    </submittedName>
</protein>
<keyword evidence="2" id="KW-1185">Reference proteome</keyword>
<dbReference type="OrthoDB" id="5355568at2"/>
<organism evidence="1 2">
    <name type="scientific">Campylobacter aviculae</name>
    <dbReference type="NCBI Taxonomy" id="2510190"/>
    <lineage>
        <taxon>Bacteria</taxon>
        <taxon>Pseudomonadati</taxon>
        <taxon>Campylobacterota</taxon>
        <taxon>Epsilonproteobacteria</taxon>
        <taxon>Campylobacterales</taxon>
        <taxon>Campylobacteraceae</taxon>
        <taxon>Campylobacter</taxon>
    </lineage>
</organism>